<accession>A0A1T2L3G8</accession>
<proteinExistence type="predicted"/>
<evidence type="ECO:0000313" key="2">
    <source>
        <dbReference type="EMBL" id="OOZ39609.1"/>
    </source>
</evidence>
<gene>
    <name evidence="2" type="ORF">BOW53_10720</name>
</gene>
<protein>
    <submittedName>
        <fullName evidence="2">Uncharacterized protein</fullName>
    </submittedName>
</protein>
<dbReference type="EMBL" id="MPRL01000046">
    <property type="protein sequence ID" value="OOZ39609.1"/>
    <property type="molecule type" value="Genomic_DNA"/>
</dbReference>
<sequence>MSLINEMLKDLESRKGVNASQGVPYTDLNSNIQRRPTIPVWLIVALLVAALLVGLAAWRMINKSSADDIKVSENQSTVEPVVEKRVVEPEPLAEPEQAKAEVVKTETVAKAPAKIIPLVQATRVAPELPINKPELKRTEPKVVHERLAGLSSIAVESKDEWSRLKFSFNKRVDYRLVSAREGKEWRLIIEKAELKSVPPPPTDLGVVSQLDIEHKDRRLEVVMQGAVPLKASSSSARSAANNVVVLDFVADSNPEPVVVAVAEKHKVAKVPEPKPHATVEKRAVVLSRDEQAEQYYQQAVDTLERGEIAESESILRKTLSYSAKHRGARESLSMLMINANRLREAGDILIDGIALDGEYLNYRELYARLLVAERQVDRALHILKRDLNEKTLHSDQDYLALIAALEQQLEQHVDAASHYQALVDQQPGRGLWWMGLAISQESLDQFDSALQSYRNAAGSGNLPTNVVDYVNGRIGALD</sequence>
<dbReference type="SUPFAM" id="SSF48452">
    <property type="entry name" value="TPR-like"/>
    <property type="match status" value="1"/>
</dbReference>
<evidence type="ECO:0000313" key="3">
    <source>
        <dbReference type="Proteomes" id="UP000191110"/>
    </source>
</evidence>
<dbReference type="Gene3D" id="1.25.40.10">
    <property type="entry name" value="Tetratricopeptide repeat domain"/>
    <property type="match status" value="1"/>
</dbReference>
<organism evidence="2 3">
    <name type="scientific">Solemya pervernicosa gill symbiont</name>
    <dbReference type="NCBI Taxonomy" id="642797"/>
    <lineage>
        <taxon>Bacteria</taxon>
        <taxon>Pseudomonadati</taxon>
        <taxon>Pseudomonadota</taxon>
        <taxon>Gammaproteobacteria</taxon>
        <taxon>sulfur-oxidizing symbionts</taxon>
    </lineage>
</organism>
<dbReference type="InterPro" id="IPR011990">
    <property type="entry name" value="TPR-like_helical_dom_sf"/>
</dbReference>
<dbReference type="AlphaFoldDB" id="A0A1T2L3G8"/>
<dbReference type="Proteomes" id="UP000191110">
    <property type="component" value="Unassembled WGS sequence"/>
</dbReference>
<keyword evidence="1" id="KW-1133">Transmembrane helix</keyword>
<feature type="transmembrane region" description="Helical" evidence="1">
    <location>
        <begin position="38"/>
        <end position="58"/>
    </location>
</feature>
<keyword evidence="1" id="KW-0812">Transmembrane</keyword>
<keyword evidence="1" id="KW-0472">Membrane</keyword>
<dbReference type="RefSeq" id="WP_078484080.1">
    <property type="nucleotide sequence ID" value="NZ_MPRL01000046.1"/>
</dbReference>
<comment type="caution">
    <text evidence="2">The sequence shown here is derived from an EMBL/GenBank/DDBJ whole genome shotgun (WGS) entry which is preliminary data.</text>
</comment>
<evidence type="ECO:0000256" key="1">
    <source>
        <dbReference type="SAM" id="Phobius"/>
    </source>
</evidence>
<dbReference type="OrthoDB" id="5406098at2"/>
<keyword evidence="3" id="KW-1185">Reference proteome</keyword>
<name>A0A1T2L3G8_9GAMM</name>
<reference evidence="2 3" key="1">
    <citation type="submission" date="2016-11" db="EMBL/GenBank/DDBJ databases">
        <title>Mixed transmission modes and dynamic genome evolution in an obligate animal-bacterial symbiosis.</title>
        <authorList>
            <person name="Russell S.L."/>
            <person name="Corbett-Detig R.B."/>
            <person name="Cavanaugh C.M."/>
        </authorList>
    </citation>
    <scope>NUCLEOTIDE SEQUENCE [LARGE SCALE GENOMIC DNA]</scope>
    <source>
        <strain evidence="2">Sveles-Q1</strain>
    </source>
</reference>